<dbReference type="EMBL" id="DP000011">
    <property type="protein sequence ID" value="ABA99374.1"/>
    <property type="molecule type" value="Genomic_DNA"/>
</dbReference>
<accession>Q2QMA8</accession>
<reference evidence="1" key="3">
    <citation type="submission" date="2006-01" db="EMBL/GenBank/DDBJ databases">
        <authorList>
            <person name="Buell R."/>
        </authorList>
    </citation>
    <scope>NUCLEOTIDE SEQUENCE</scope>
</reference>
<dbReference type="AlphaFoldDB" id="Q2QMA8"/>
<organism evidence="1">
    <name type="scientific">Oryza sativa subsp. japonica</name>
    <name type="common">Rice</name>
    <dbReference type="NCBI Taxonomy" id="39947"/>
    <lineage>
        <taxon>Eukaryota</taxon>
        <taxon>Viridiplantae</taxon>
        <taxon>Streptophyta</taxon>
        <taxon>Embryophyta</taxon>
        <taxon>Tracheophyta</taxon>
        <taxon>Spermatophyta</taxon>
        <taxon>Magnoliopsida</taxon>
        <taxon>Liliopsida</taxon>
        <taxon>Poales</taxon>
        <taxon>Poaceae</taxon>
        <taxon>BOP clade</taxon>
        <taxon>Oryzoideae</taxon>
        <taxon>Oryzeae</taxon>
        <taxon>Oryzinae</taxon>
        <taxon>Oryza</taxon>
        <taxon>Oryza sativa</taxon>
    </lineage>
</organism>
<reference evidence="1" key="1">
    <citation type="journal article" date="2005" name="BMC Biol.">
        <title>The sequence of rice chromosomes 11 and 12, rich in disease resistance genes and recent gene duplications.</title>
        <authorList>
            <consortium name="The rice chromosomes 11 and 12 sequencing consortia"/>
        </authorList>
    </citation>
    <scope>NUCLEOTIDE SEQUENCE [LARGE SCALE GENOMIC DNA]</scope>
</reference>
<protein>
    <submittedName>
        <fullName evidence="1">Transposon protein, putative, unclassified</fullName>
    </submittedName>
</protein>
<evidence type="ECO:0000313" key="1">
    <source>
        <dbReference type="EMBL" id="ABA99374.1"/>
    </source>
</evidence>
<name>Q2QMA8_ORYSJ</name>
<sequence length="216" mass="23281">MAAAETELGDLNQRVVDLTSNLNNILGSLTKLETWISTVDAGIQGLNKVVEEILARGPTMSRSTKVMHPKPLRLRSDPWSRRLVFFNKIKMRKMSLVQNCVAEKAAPAEHAGAVEPVRHLAGAGHRDEPDEPFVQPFLDAVVDGLLQPGGDVARQRGAYDGVAFPDPINGESPMRPVILFVSPPVDMAAAVWPFESTTAQPTVSGAGYGNQTACTN</sequence>
<proteinExistence type="predicted"/>
<gene>
    <name evidence="1" type="ordered locus">LOC_Os12g41750</name>
</gene>
<reference evidence="1" key="2">
    <citation type="submission" date="2005-04" db="EMBL/GenBank/DDBJ databases">
        <authorList>
            <person name="Buell C.R."/>
            <person name="Wing R.A."/>
            <person name="McCombie W.A."/>
            <person name="Ouyang S."/>
        </authorList>
    </citation>
    <scope>NUCLEOTIDE SEQUENCE</scope>
</reference>